<name>A0A4P9X2I7_9FUNG</name>
<reference evidence="3 4" key="1">
    <citation type="journal article" date="2018" name="Nat. Microbiol.">
        <title>Leveraging single-cell genomics to expand the fungal tree of life.</title>
        <authorList>
            <person name="Ahrendt S.R."/>
            <person name="Quandt C.A."/>
            <person name="Ciobanu D."/>
            <person name="Clum A."/>
            <person name="Salamov A."/>
            <person name="Andreopoulos B."/>
            <person name="Cheng J.F."/>
            <person name="Woyke T."/>
            <person name="Pelin A."/>
            <person name="Henrissat B."/>
            <person name="Reynolds N.K."/>
            <person name="Benny G.L."/>
            <person name="Smith M.E."/>
            <person name="James T.Y."/>
            <person name="Grigoriev I.V."/>
        </authorList>
    </citation>
    <scope>NUCLEOTIDE SEQUENCE [LARGE SCALE GENOMIC DNA]</scope>
    <source>
        <strain evidence="3 4">ATCC 52028</strain>
    </source>
</reference>
<reference evidence="2" key="2">
    <citation type="submission" date="2018-04" db="EMBL/GenBank/DDBJ databases">
        <title>Leveraging single-cell genomics to expand the Fungal Tree of Life.</title>
        <authorList>
            <consortium name="DOE Joint Genome Institute"/>
            <person name="Ahrendt S.R."/>
            <person name="Quandt C.A."/>
            <person name="Ciobanu D."/>
            <person name="Clum A."/>
            <person name="Salamov A."/>
            <person name="Andreopoulos B."/>
            <person name="Cheng J.-F."/>
            <person name="Woyke T."/>
            <person name="Pelin A."/>
            <person name="Henrissat B."/>
            <person name="Benny G.L."/>
            <person name="Smith M.E."/>
            <person name="James T.Y."/>
            <person name="Grigoriev I.V."/>
        </authorList>
    </citation>
    <scope>NUCLEOTIDE SEQUENCE</scope>
    <source>
        <strain evidence="2">ATCC 52028</strain>
    </source>
</reference>
<sequence>MFADDVVLIADSRVALQRACTAFTRWADDNEMQVGFKKCGAMWVGDGKPDDVAPLLLQGATVPEVSSYTYLGIAIDDQLRASTMTLHRTQQGSAALHALRPTLGNAHIPMAMRVMLVKSILIP</sequence>
<reference evidence="1" key="3">
    <citation type="submission" date="2018-08" db="EMBL/GenBank/DDBJ databases">
        <title>Leveraging single-cell genomics to expand the Fungal Tree of Life.</title>
        <authorList>
            <consortium name="DOE Joint Genome Institute"/>
            <person name="Ahrendt S.R."/>
            <person name="Quandt C.A."/>
            <person name="Ciobanu D."/>
            <person name="Clum A."/>
            <person name="Salamov A."/>
            <person name="Andreopoulos B."/>
            <person name="Cheng J.-F."/>
            <person name="Woyke T."/>
            <person name="Pelin A."/>
            <person name="Henrissat B."/>
            <person name="Reynolds N."/>
            <person name="Benny G.L."/>
            <person name="Smith M.E."/>
            <person name="James T.Y."/>
            <person name="Grigoriev I.V."/>
        </authorList>
    </citation>
    <scope>NUCLEOTIDE SEQUENCE</scope>
    <source>
        <strain evidence="1">ATCC 52028</strain>
    </source>
</reference>
<evidence type="ECO:0000313" key="2">
    <source>
        <dbReference type="EMBL" id="RKO98486.1"/>
    </source>
</evidence>
<accession>A0A4P9X2I7</accession>
<dbReference type="EMBL" id="ML014421">
    <property type="protein sequence ID" value="RKO98486.1"/>
    <property type="molecule type" value="Genomic_DNA"/>
</dbReference>
<dbReference type="Proteomes" id="UP000268535">
    <property type="component" value="Unassembled WGS sequence"/>
</dbReference>
<feature type="non-terminal residue" evidence="2">
    <location>
        <position position="123"/>
    </location>
</feature>
<evidence type="ECO:0000313" key="1">
    <source>
        <dbReference type="EMBL" id="RKO95101.1"/>
    </source>
</evidence>
<dbReference type="AlphaFoldDB" id="A0A4P9X2I7"/>
<dbReference type="OrthoDB" id="5534248at2759"/>
<proteinExistence type="predicted"/>
<dbReference type="STRING" id="1555241.A0A4P9X2I7"/>
<evidence type="ECO:0000313" key="4">
    <source>
        <dbReference type="Proteomes" id="UP000274922"/>
    </source>
</evidence>
<evidence type="ECO:0000313" key="3">
    <source>
        <dbReference type="Proteomes" id="UP000268535"/>
    </source>
</evidence>
<dbReference type="EMBL" id="ML013036">
    <property type="protein sequence ID" value="RKO95101.1"/>
    <property type="molecule type" value="Genomic_DNA"/>
</dbReference>
<organism evidence="2 4">
    <name type="scientific">Caulochytrium protostelioides</name>
    <dbReference type="NCBI Taxonomy" id="1555241"/>
    <lineage>
        <taxon>Eukaryota</taxon>
        <taxon>Fungi</taxon>
        <taxon>Fungi incertae sedis</taxon>
        <taxon>Chytridiomycota</taxon>
        <taxon>Chytridiomycota incertae sedis</taxon>
        <taxon>Chytridiomycetes</taxon>
        <taxon>Caulochytriales</taxon>
        <taxon>Caulochytriaceae</taxon>
        <taxon>Caulochytrium</taxon>
    </lineage>
</organism>
<gene>
    <name evidence="1" type="ORF">CAUPRSCDRAFT_92</name>
    <name evidence="2" type="ORF">CXG81DRAFT_5055</name>
</gene>
<protein>
    <recommendedName>
        <fullName evidence="5">Reverse transcriptase domain-containing protein</fullName>
    </recommendedName>
</protein>
<dbReference type="Proteomes" id="UP000274922">
    <property type="component" value="Unassembled WGS sequence"/>
</dbReference>
<evidence type="ECO:0008006" key="5">
    <source>
        <dbReference type="Google" id="ProtNLM"/>
    </source>
</evidence>
<keyword evidence="4" id="KW-1185">Reference proteome</keyword>